<dbReference type="Gene3D" id="1.10.150.720">
    <property type="entry name" value="Haloacid dehalogenase-like hydrolase"/>
    <property type="match status" value="1"/>
</dbReference>
<protein>
    <submittedName>
        <fullName evidence="1">Haloacid dehalogenase-like hydrolase domain-containing protein 3</fullName>
    </submittedName>
</protein>
<dbReference type="SFLD" id="SFLDS00003">
    <property type="entry name" value="Haloacid_Dehalogenase"/>
    <property type="match status" value="1"/>
</dbReference>
<dbReference type="PRINTS" id="PR00413">
    <property type="entry name" value="HADHALOGNASE"/>
</dbReference>
<dbReference type="InterPro" id="IPR023214">
    <property type="entry name" value="HAD_sf"/>
</dbReference>
<dbReference type="NCBIfam" id="TIGR02252">
    <property type="entry name" value="DREG-2"/>
    <property type="match status" value="1"/>
</dbReference>
<reference evidence="1" key="1">
    <citation type="submission" date="2021-10" db="EMBL/GenBank/DDBJ databases">
        <title>Tropical sea cucumber genome reveals ecological adaptation and Cuvierian tubules defense mechanism.</title>
        <authorList>
            <person name="Chen T."/>
        </authorList>
    </citation>
    <scope>NUCLEOTIDE SEQUENCE</scope>
    <source>
        <strain evidence="1">Nanhai2018</strain>
        <tissue evidence="1">Muscle</tissue>
    </source>
</reference>
<dbReference type="EMBL" id="JAIZAY010000007">
    <property type="protein sequence ID" value="KAJ8038967.1"/>
    <property type="molecule type" value="Genomic_DNA"/>
</dbReference>
<comment type="caution">
    <text evidence="1">The sequence shown here is derived from an EMBL/GenBank/DDBJ whole genome shotgun (WGS) entry which is preliminary data.</text>
</comment>
<name>A0A9Q1H7V9_HOLLE</name>
<gene>
    <name evidence="1" type="ORF">HOLleu_16537</name>
</gene>
<evidence type="ECO:0000313" key="2">
    <source>
        <dbReference type="Proteomes" id="UP001152320"/>
    </source>
</evidence>
<dbReference type="InterPro" id="IPR011949">
    <property type="entry name" value="HAD-SF_hydro_IA_REG-2-like"/>
</dbReference>
<dbReference type="AlphaFoldDB" id="A0A9Q1H7V9"/>
<proteinExistence type="predicted"/>
<dbReference type="GO" id="GO:0016787">
    <property type="term" value="F:hydrolase activity"/>
    <property type="evidence" value="ECO:0007669"/>
    <property type="project" value="UniProtKB-KW"/>
</dbReference>
<dbReference type="Pfam" id="PF00702">
    <property type="entry name" value="Hydrolase"/>
    <property type="match status" value="1"/>
</dbReference>
<dbReference type="Proteomes" id="UP001152320">
    <property type="component" value="Chromosome 7"/>
</dbReference>
<evidence type="ECO:0000313" key="1">
    <source>
        <dbReference type="EMBL" id="KAJ8038967.1"/>
    </source>
</evidence>
<dbReference type="OrthoDB" id="444127at2759"/>
<dbReference type="PANTHER" id="PTHR46191">
    <property type="match status" value="1"/>
</dbReference>
<keyword evidence="1" id="KW-0378">Hydrolase</keyword>
<dbReference type="Gene3D" id="3.40.50.1000">
    <property type="entry name" value="HAD superfamily/HAD-like"/>
    <property type="match status" value="1"/>
</dbReference>
<dbReference type="NCBIfam" id="TIGR01549">
    <property type="entry name" value="HAD-SF-IA-v1"/>
    <property type="match status" value="1"/>
</dbReference>
<keyword evidence="2" id="KW-1185">Reference proteome</keyword>
<dbReference type="SUPFAM" id="SSF56784">
    <property type="entry name" value="HAD-like"/>
    <property type="match status" value="1"/>
</dbReference>
<accession>A0A9Q1H7V9</accession>
<dbReference type="InterPro" id="IPR044924">
    <property type="entry name" value="HAD-SF_hydro_IA_REG-2-like_cap"/>
</dbReference>
<dbReference type="SFLD" id="SFLDG01129">
    <property type="entry name" value="C1.5:_HAD__Beta-PGM__Phosphata"/>
    <property type="match status" value="1"/>
</dbReference>
<organism evidence="1 2">
    <name type="scientific">Holothuria leucospilota</name>
    <name type="common">Black long sea cucumber</name>
    <name type="synonym">Mertensiothuria leucospilota</name>
    <dbReference type="NCBI Taxonomy" id="206669"/>
    <lineage>
        <taxon>Eukaryota</taxon>
        <taxon>Metazoa</taxon>
        <taxon>Echinodermata</taxon>
        <taxon>Eleutherozoa</taxon>
        <taxon>Echinozoa</taxon>
        <taxon>Holothuroidea</taxon>
        <taxon>Aspidochirotacea</taxon>
        <taxon>Aspidochirotida</taxon>
        <taxon>Holothuriidae</taxon>
        <taxon>Holothuria</taxon>
    </lineage>
</organism>
<dbReference type="InterPro" id="IPR036412">
    <property type="entry name" value="HAD-like_sf"/>
</dbReference>
<dbReference type="InterPro" id="IPR006439">
    <property type="entry name" value="HAD-SF_hydro_IA"/>
</dbReference>
<dbReference type="InterPro" id="IPR051828">
    <property type="entry name" value="HAD-like_hydrolase_domain"/>
</dbReference>
<dbReference type="GO" id="GO:0005634">
    <property type="term" value="C:nucleus"/>
    <property type="evidence" value="ECO:0007669"/>
    <property type="project" value="TreeGrafter"/>
</dbReference>
<sequence>MLRFKMITFDATNTLIKVRHSVGYHYARVAQMFSIKGEEDSLNREFKIAFTKQRKNLPNFGKKSGISSKEWWGGVLKDTFRLAGHPIAQETFTEMNDKFYEYAATQQMWEVYPEVKEMLTFLNRNGVCLGVLSDNDERLVGILRNLDIANHFAFILPSIYAEAEKPDSSLFKLALDRLQVPPEECAHIGDSFERDFEGARTVGIYPLLIDRNRTLRKRYPDVREDHFMNDITGLEKILFK</sequence>
<dbReference type="PANTHER" id="PTHR46191:SF2">
    <property type="entry name" value="HALOACID DEHALOGENASE-LIKE HYDROLASE DOMAIN-CONTAINING PROTEIN 3"/>
    <property type="match status" value="1"/>
</dbReference>